<gene>
    <name evidence="3" type="ORF">CBZ_28610</name>
</gene>
<sequence>MPTNDPRPSKADRRDEARLKAIALKKEQERKARRNRLLAIGGLAIAVIALAVVVTFIVRQGNERAAAYSDVAYGGGQAGVVSPGLDAVTTPQAADDGGGIPVSSGGVGVAGDDDTVLSIYFDFMCPFCGQFDQINSADLEELAAEDGVTVVYQPLSFLDRTSQGTNYSTRAANALAVVADQSPEHVQAFITAMYAEGTQPEEGTEGLTDEEIAAVATGVGVPQDVADAFTDTASGTFEIEDENGDTTKHEGTWRSFAPWVYAAYTAAGEKIPELTTPTILIDGVKWEGNWQTPGTLRAAVEEAAAAAQG</sequence>
<reference evidence="3 4" key="1">
    <citation type="submission" date="2019-01" db="EMBL/GenBank/DDBJ databases">
        <title>Draft genome sequence of Cellulomonas takizawaensis strain TKZ-21.</title>
        <authorList>
            <person name="Yamamura H."/>
            <person name="Hayashi T."/>
            <person name="Hamada M."/>
            <person name="Serisawa Y."/>
            <person name="Matsuyama K."/>
            <person name="Nakagawa Y."/>
            <person name="Otoguro M."/>
            <person name="Yanagida F."/>
            <person name="Hayakawa M."/>
        </authorList>
    </citation>
    <scope>NUCLEOTIDE SEQUENCE [LARGE SCALE GENOMIC DNA]</scope>
    <source>
        <strain evidence="3 4">NBRC12680</strain>
    </source>
</reference>
<name>A0A402DUN6_9CELL</name>
<dbReference type="RefSeq" id="WP_130782426.1">
    <property type="nucleotide sequence ID" value="NZ_BIMR01000256.1"/>
</dbReference>
<evidence type="ECO:0000256" key="1">
    <source>
        <dbReference type="SAM" id="Phobius"/>
    </source>
</evidence>
<accession>A0A402DUN6</accession>
<dbReference type="SUPFAM" id="SSF52833">
    <property type="entry name" value="Thioredoxin-like"/>
    <property type="match status" value="1"/>
</dbReference>
<comment type="caution">
    <text evidence="3">The sequence shown here is derived from an EMBL/GenBank/DDBJ whole genome shotgun (WGS) entry which is preliminary data.</text>
</comment>
<dbReference type="OrthoDB" id="117402at2"/>
<proteinExistence type="predicted"/>
<dbReference type="InterPro" id="IPR036249">
    <property type="entry name" value="Thioredoxin-like_sf"/>
</dbReference>
<dbReference type="InterPro" id="IPR012336">
    <property type="entry name" value="Thioredoxin-like_fold"/>
</dbReference>
<organism evidence="3 4">
    <name type="scientific">Cellulomonas biazotea</name>
    <dbReference type="NCBI Taxonomy" id="1709"/>
    <lineage>
        <taxon>Bacteria</taxon>
        <taxon>Bacillati</taxon>
        <taxon>Actinomycetota</taxon>
        <taxon>Actinomycetes</taxon>
        <taxon>Micrococcales</taxon>
        <taxon>Cellulomonadaceae</taxon>
        <taxon>Cellulomonas</taxon>
    </lineage>
</organism>
<evidence type="ECO:0000313" key="3">
    <source>
        <dbReference type="EMBL" id="GCE77805.1"/>
    </source>
</evidence>
<dbReference type="Pfam" id="PF13462">
    <property type="entry name" value="Thioredoxin_4"/>
    <property type="match status" value="1"/>
</dbReference>
<keyword evidence="1" id="KW-0472">Membrane</keyword>
<keyword evidence="1" id="KW-0812">Transmembrane</keyword>
<protein>
    <recommendedName>
        <fullName evidence="2">Thioredoxin-like fold domain-containing protein</fullName>
    </recommendedName>
</protein>
<keyword evidence="4" id="KW-1185">Reference proteome</keyword>
<evidence type="ECO:0000313" key="4">
    <source>
        <dbReference type="Proteomes" id="UP000289954"/>
    </source>
</evidence>
<dbReference type="Gene3D" id="3.40.30.10">
    <property type="entry name" value="Glutaredoxin"/>
    <property type="match status" value="1"/>
</dbReference>
<dbReference type="Proteomes" id="UP000289954">
    <property type="component" value="Unassembled WGS sequence"/>
</dbReference>
<feature type="domain" description="Thioredoxin-like fold" evidence="2">
    <location>
        <begin position="116"/>
        <end position="301"/>
    </location>
</feature>
<dbReference type="AlphaFoldDB" id="A0A402DUN6"/>
<dbReference type="CDD" id="cd02972">
    <property type="entry name" value="DsbA_family"/>
    <property type="match status" value="1"/>
</dbReference>
<feature type="transmembrane region" description="Helical" evidence="1">
    <location>
        <begin position="37"/>
        <end position="58"/>
    </location>
</feature>
<evidence type="ECO:0000259" key="2">
    <source>
        <dbReference type="Pfam" id="PF13462"/>
    </source>
</evidence>
<dbReference type="EMBL" id="BIMR01000256">
    <property type="protein sequence ID" value="GCE77805.1"/>
    <property type="molecule type" value="Genomic_DNA"/>
</dbReference>
<keyword evidence="1" id="KW-1133">Transmembrane helix</keyword>